<feature type="transmembrane region" description="Helical" evidence="1">
    <location>
        <begin position="134"/>
        <end position="156"/>
    </location>
</feature>
<protein>
    <submittedName>
        <fullName evidence="2">Uncharacterized protein</fullName>
    </submittedName>
</protein>
<accession>A0AA43QQC9</accession>
<dbReference type="PANTHER" id="PTHR39605">
    <property type="entry name" value="MAJOR FACILITATOR SUPERFAMILY (MFS) PROFILE DOMAIN-CONTAINING PROTEIN"/>
    <property type="match status" value="1"/>
</dbReference>
<evidence type="ECO:0000313" key="2">
    <source>
        <dbReference type="EMBL" id="MDI1490693.1"/>
    </source>
</evidence>
<feature type="transmembrane region" description="Helical" evidence="1">
    <location>
        <begin position="102"/>
        <end position="122"/>
    </location>
</feature>
<keyword evidence="3" id="KW-1185">Reference proteome</keyword>
<dbReference type="PANTHER" id="PTHR39605:SF1">
    <property type="entry name" value="MAJOR FACILITATOR SUPERFAMILY (MFS) PROFILE DOMAIN-CONTAINING PROTEIN"/>
    <property type="match status" value="1"/>
</dbReference>
<feature type="transmembrane region" description="Helical" evidence="1">
    <location>
        <begin position="61"/>
        <end position="82"/>
    </location>
</feature>
<evidence type="ECO:0000256" key="1">
    <source>
        <dbReference type="SAM" id="Phobius"/>
    </source>
</evidence>
<keyword evidence="1" id="KW-1133">Transmembrane helix</keyword>
<evidence type="ECO:0000313" key="3">
    <source>
        <dbReference type="Proteomes" id="UP001161017"/>
    </source>
</evidence>
<dbReference type="Proteomes" id="UP001161017">
    <property type="component" value="Unassembled WGS sequence"/>
</dbReference>
<keyword evidence="1" id="KW-0472">Membrane</keyword>
<sequence>MTNLDQLHPREVREKMDAMQAYSCATASWFWIQAVPLFVSPRLMVNMLAPDARRPTELETYFSRTLALTLFTFALVMILLSGMVPLSSLSAESESEHAPSPYHYPATFLTSVFHGASLIYCYTTYQSTNSVCFAFGMVGSGFLACWGLWCLVFGAVEGGGKDRVSGWPFRNRPEREAKREKMMRRKGL</sequence>
<dbReference type="EMBL" id="JAPUFD010000012">
    <property type="protein sequence ID" value="MDI1490693.1"/>
    <property type="molecule type" value="Genomic_DNA"/>
</dbReference>
<organism evidence="2 3">
    <name type="scientific">Ramalina farinacea</name>
    <dbReference type="NCBI Taxonomy" id="258253"/>
    <lineage>
        <taxon>Eukaryota</taxon>
        <taxon>Fungi</taxon>
        <taxon>Dikarya</taxon>
        <taxon>Ascomycota</taxon>
        <taxon>Pezizomycotina</taxon>
        <taxon>Lecanoromycetes</taxon>
        <taxon>OSLEUM clade</taxon>
        <taxon>Lecanoromycetidae</taxon>
        <taxon>Lecanorales</taxon>
        <taxon>Lecanorineae</taxon>
        <taxon>Ramalinaceae</taxon>
        <taxon>Ramalina</taxon>
    </lineage>
</organism>
<reference evidence="2" key="1">
    <citation type="journal article" date="2023" name="Genome Biol. Evol.">
        <title>First Whole Genome Sequence and Flow Cytometry Genome Size Data for the Lichen-Forming Fungus Ramalina farinacea (Ascomycota).</title>
        <authorList>
            <person name="Llewellyn T."/>
            <person name="Mian S."/>
            <person name="Hill R."/>
            <person name="Leitch I.J."/>
            <person name="Gaya E."/>
        </authorList>
    </citation>
    <scope>NUCLEOTIDE SEQUENCE</scope>
    <source>
        <strain evidence="2">LIQ254RAFAR</strain>
    </source>
</reference>
<comment type="caution">
    <text evidence="2">The sequence shown here is derived from an EMBL/GenBank/DDBJ whole genome shotgun (WGS) entry which is preliminary data.</text>
</comment>
<dbReference type="AlphaFoldDB" id="A0AA43QQC9"/>
<name>A0AA43QQC9_9LECA</name>
<gene>
    <name evidence="2" type="ORF">OHK93_001897</name>
</gene>
<proteinExistence type="predicted"/>
<keyword evidence="1" id="KW-0812">Transmembrane</keyword>